<evidence type="ECO:0000256" key="9">
    <source>
        <dbReference type="ARBA" id="ARBA00023136"/>
    </source>
</evidence>
<evidence type="ECO:0000256" key="1">
    <source>
        <dbReference type="ARBA" id="ARBA00004241"/>
    </source>
</evidence>
<dbReference type="PANTHER" id="PTHR24023:SF1112">
    <property type="entry name" value="COL_CUTICLE_N DOMAIN-CONTAINING PROTEIN-RELATED"/>
    <property type="match status" value="1"/>
</dbReference>
<keyword evidence="4" id="KW-0813">Transport</keyword>
<keyword evidence="10" id="KW-0998">Cell outer membrane</keyword>
<evidence type="ECO:0000256" key="12">
    <source>
        <dbReference type="SAM" id="MobiDB-lite"/>
    </source>
</evidence>
<sequence length="3743" mass="385240">MRKGFKGFMNKVFKVVWSKSKECYVVVPEIAKNNSGKKKVLASVLAGLAVAGAMGGIAPQQAMADADYGNSHVNIWANTHPGFNGENYNVGQNSIVVGYQNQTDYDAGHDGKVAIGARNKASANSAMAMGNRNNATAGAATAIGAGNDATADTTLAVGNKNNANKQNAIAIGAYNNQNWTEGSWQTTPKQAGAYSLAIGNFNDALGSRATAIGSYTTAKGEWATAIGAQTTASGDGDVAIGDTSKTNATGVGHAVAVGWHAETGAANAVAVGPSALASGKNSVSVGNNNNSRVQDTVTMGQDNDAKTMGGIAIGKNNMVDSTNGGTNDPETRDENSQIAIGRDNTATHLDTIAIGRDTHATGSGATVVGARADASGNNAIAIGNSGKNSRRVTASGVNSIAVGMQSQAIGEATIAQGAAAEAAGNFGIAVGRISKAKANYSQAYGNEATSSTMGSIAMGALAKGGNDNGAASEGGSVAVGNAAWATGNRAIAIGSIRPTEGNLKYPTGVGKDVATGLQGTDYNTQATANQAIAVGSGARTEAQNSITMGTNAKVDATANGYTYQKTNNSGVKETLTLSTDPTPTSGINGRTTYDAGNGIAIGRDSHVTGKTTSAIAIGNSALADDGAVAATVIGAGASSKSVSSVAIGTTANVQGGEGAVAVGSGATVTGNYDNASAFGSGATVNKTNGTALGAGAQTNVRGGVAIGALSQADERSGAGESTGFHAANRTREYQGENKGLADNNLQLFHADIAGGDAGMVSVGSDGIKRQITNVASGTSDYDAVNVAQLRNVGVVVTGDTGKSDFLVHDGRLNVLGTGRVSTTAANDGAKDSKITVAFDDKGMVKAGKNVTVDEKTVNGRTTYTINAADAAAKYDFLTNAKANGGNLDGTAKPTTVASGTTINYAAGKNLTVKQDISQSTGEQTYTYSLNKDLKEITSITNNGGPTMHFGGDNISITGGNLDLGDHNITNLKSGGDVTNNAANIGDVTRISKANDLHIAPTAGTNNNVTEYTVDANKKVTLTYQDGNGKTVNGPKAVIDLSGLKTGDMSSFNVKSSATEGKVAQGSAGVQEIRDGKTVEMQAGKNMTIKQTNKNGNAAVEFALNKDIDLTPDGSIKIGDTNITDNGLTINGGPSITKTGINAGGLNITNVNAGVNDNDAVNVSQLKKVRADERHIKPGEYAVDANGKVTMTYLDGNNKDVANETAVITGIAKQDLSNINKGGETVIQNLAKKSIDMENGKNTKVSNREINGVKTFKVDVEGDLNDITSITNKDGDGKVVFGGNQTVNVAGDHNINLNAKVGDITGLTNVTLDAPDFAKKGRAATEEQLKIVNNGFNNTVGLTGNTGATDLQKLNQAGGLSFGVIGANNGQYIKTTASGSNVAVDLSDDAKSKLNNTVEVRGKNAAKVTSVTENTVDGGKKTIYTVDVDNVTPTAASTEKVKAKANVTGSTDTNIAKVTPQTGDQYGDAGATYEVNVSRNDVKDAAREAVTVNTTNTTNNPITVTPVQDETNHNTTYTVTFDGNKAAKQIPLTYKANGQNAQTVTLDKGLNFVNGKNTTASVDGEGVVKYDVNKDLVNINSISNTTNGPKMEFGPNSINITNGPINMGDQNITNLKSGGDVVNNAANIGDVTRISKANDLHIAPTSSNRQGETTTSYAYDAASKSVTLKYNDGNGANQSGTVAKIDLSGLADQIKDGYSFSTDAKGNVVGNHAVTPVANGKTVSYAAGKNLTVAQNIDNATGEHTYTYALSNDVDLTPNGSLKIGDTILNNGGLTITGGPSVTKTGINAGNLNITNVKAGVNDTDAVNVKQLKDARTVITSNDNSVTVNKTENGNQVTYDLHVAPGAAQSVWNVKSTGNTTADSETAAKTISDGKTVEMAAGKNLTVKQTSNNDGAKVEFDLANDIKIGKDGRDGVDGKIGVNGKDGSSVVINGKDGSIGLNGKDGKDGLTMKGEKGADGVTRIVYEDHDNNKHEVATLDDGLRFDANSGGEKKNKLGSKVTVKGTGAKADSEYDSSNIKTSITQGADGNSEINIGLAKDLNNINTIKNGGPATFTIGGNEFKFDGGNVNMGGNNITNLKSGIVNNNSTDDTNGANIGDVKTISKANDLHIAPTTSNRTGETTTSYAYDTASKSVTLKYNDGNGANQAGTIAKIDLSGLADQIKDGYSFSTDAKGNVVGNHAVTAVGNGKTVSYAAGDNLTVKQDIDATTGEHTYTYALSNDIKVGKDGKDGIDGKIGVNGKDGSSVVINGKDGSIGLNGKDGKDGLTIRGEKGQDGVDGKNGTNGITRIVYEDHNNDKHEVATLDDGMKYAGDDAQGADKSKVIAKKLNETMDVVGGADKSKLTDNNIGVNNVDGKLKVQLSKEVNLTPSGSLTIGDTVVNNNGLTISGGPSIIKTGINAGNLNITNVKAGVNDTDAVNVKQLKDARTVVTSNDNSVTVNKTENGNQVTYDLHVAPGAAQSVWNVKSTGNTTADSETTAKTISDGKTVEMAAGKNLTVKQTSNNDGAKVEFDLANDIKIGNDGKDGKDGVDGKIGVNGKDGSSVVINGKDGSIGLNGKDGKDGLTMKGEKGQPGLNGKDGITRIVYEDNNHDKHEVATLDDGLNFTGNNTDTVNKQKLNSLVKVQGEGVDKNTSATFKSAAGNINVKADGTDTLEVQLNKDLKNINTIKNGGNATFTIGGDNFAFNGGNVSLGGNNITNLKSGIVNNNSTDDTNGANIGDVKTISKANDIHVKDTRYTVNADKTVTLEYVDGNDKKINKTAVIDLSNLPTGGNAITYKANNQNAQTVSLDKGLNFMDGNYTKASVDADGIVKYDVTIGKVKDGVDGKPGVDGNDGIATVKTVVDTINNSGWKGDVTGNTVGNHTATIVKPGTTVNFGAGKNVTVEQIVNAVTGDHTYNYALSDDIKLGKDGKDGVDGRIGVNGKDGSSVVINGKDGSIGLNGKDGKDGLTMKAENGQPGLNGKDGITRIVYEDKNNNKHEVATLDDGLRFTGNNEVENKQKLGSLVKIKGEGVSKDEEATFESAKGNIAVTADGTDTLTVRLNKNIKGIDSIQTKEIHLGTPDNYTTIKKDGDRIKYGDKTIANTDELWTIQANGTDVPANGGKVNVKGADGITVSRTANGEMTISGSGLGTMSSFNVKSTGNTADGSETAAKKITDGKTVEFSGGNNVTVKQTSSGDGAKVEFALKNNIDLTQDGSVKIGDTKITNGGLVINNGPSITKDGINAGNKQITNVEDGVNDTDAVNVRQLKDAKTKLVDGQNTTVTGDGSKANPYKVNVEGDLNKITSITNKEGDGKLEFKGDQVVNVAGDNTIKLDGKTGDITGLTNKTLDSADFATKGRAATEEQLKLVQQEAAKKSTEKVQAKADANNIAKVAPKAGDTFGAAGATYEVSVDKNDVKDVAREAVTVSGDKKAITVDVQPNATNHTTNYQVNFNGKEAAKQIPLTYKENGSNARTVMLSDGLDFTNGVNTTAHTAANGKVSFDVKGDLTNITSISNNSNGPKMSFGGDSINITGGSLNMGDNYIHNVKAGEKNTDAVNVSQLKAAKTEVEAGRNVTVEHRLGENGQDIYKVNAEAGVDPRVDKLGEEIGHVGAQSAALSALKPIQYDPMEPTQIMAGYGNYRGNSALALGVAHYKNESTMFHAGVSWAGGNGHMMANAGVTWKVGNRDSEAAVADHYRKGPISSTYAMQTEVASMKAQNAGLKGEVSDLKAENEQIKAQNAGLQSEVDQLKAQMAAMMAKLGM</sequence>
<feature type="coiled-coil region" evidence="11">
    <location>
        <begin position="3692"/>
        <end position="3740"/>
    </location>
</feature>
<dbReference type="EMBL" id="CACRUN010000003">
    <property type="protein sequence ID" value="VYT61938.1"/>
    <property type="molecule type" value="Genomic_DNA"/>
</dbReference>
<dbReference type="GO" id="GO:0009986">
    <property type="term" value="C:cell surface"/>
    <property type="evidence" value="ECO:0007669"/>
    <property type="project" value="UniProtKB-SubCell"/>
</dbReference>
<feature type="compositionally biased region" description="Polar residues" evidence="12">
    <location>
        <begin position="318"/>
        <end position="328"/>
    </location>
</feature>
<dbReference type="Gene3D" id="6.10.250.2120">
    <property type="match status" value="1"/>
</dbReference>
<evidence type="ECO:0000259" key="14">
    <source>
        <dbReference type="Pfam" id="PF05658"/>
    </source>
</evidence>
<dbReference type="Pfam" id="PF13018">
    <property type="entry name" value="ESPR"/>
    <property type="match status" value="1"/>
</dbReference>
<dbReference type="SUPFAM" id="SSF101967">
    <property type="entry name" value="Adhesin YadA, collagen-binding domain"/>
    <property type="match status" value="8"/>
</dbReference>
<dbReference type="Gene3D" id="2.150.10.10">
    <property type="entry name" value="Serralysin-like metalloprotease, C-terminal"/>
    <property type="match status" value="7"/>
</dbReference>
<feature type="domain" description="Trimeric autotransporter adhesin YadA-like head" evidence="14">
    <location>
        <begin position="360"/>
        <end position="384"/>
    </location>
</feature>
<dbReference type="CDD" id="cd12820">
    <property type="entry name" value="LbR_YadA-like"/>
    <property type="match status" value="3"/>
</dbReference>
<evidence type="ECO:0000256" key="7">
    <source>
        <dbReference type="ARBA" id="ARBA00022729"/>
    </source>
</evidence>
<gene>
    <name evidence="17" type="primary">yadA_4</name>
    <name evidence="17" type="ORF">VALFYP47_00378</name>
</gene>
<evidence type="ECO:0000256" key="6">
    <source>
        <dbReference type="ARBA" id="ARBA00022692"/>
    </source>
</evidence>
<dbReference type="InterPro" id="IPR050149">
    <property type="entry name" value="Collagen_superfamily"/>
</dbReference>
<dbReference type="PROSITE" id="PS00639">
    <property type="entry name" value="THIOL_PROTEASE_HIS"/>
    <property type="match status" value="1"/>
</dbReference>
<reference evidence="17" key="1">
    <citation type="submission" date="2019-11" db="EMBL/GenBank/DDBJ databases">
        <authorList>
            <person name="Feng L."/>
        </authorList>
    </citation>
    <scope>NUCLEOTIDE SEQUENCE</scope>
    <source>
        <strain evidence="17">VatypicaLFYP47</strain>
    </source>
</reference>
<evidence type="ECO:0000256" key="4">
    <source>
        <dbReference type="ARBA" id="ARBA00022448"/>
    </source>
</evidence>
<name>A0A6N2Y8N5_9FIRM</name>
<proteinExistence type="inferred from homology"/>
<evidence type="ECO:0000256" key="10">
    <source>
        <dbReference type="ARBA" id="ARBA00023237"/>
    </source>
</evidence>
<feature type="region of interest" description="Disordered" evidence="12">
    <location>
        <begin position="314"/>
        <end position="334"/>
    </location>
</feature>
<dbReference type="Gene3D" id="6.20.50.100">
    <property type="match status" value="1"/>
</dbReference>
<dbReference type="Pfam" id="PF03895">
    <property type="entry name" value="YadA_anchor"/>
    <property type="match status" value="1"/>
</dbReference>
<dbReference type="InterPro" id="IPR005594">
    <property type="entry name" value="YadA_C"/>
</dbReference>
<evidence type="ECO:0000259" key="13">
    <source>
        <dbReference type="Pfam" id="PF03895"/>
    </source>
</evidence>
<dbReference type="Gene3D" id="2.20.70.140">
    <property type="match status" value="4"/>
</dbReference>
<keyword evidence="5" id="KW-1134">Transmembrane beta strand</keyword>
<comment type="similarity">
    <text evidence="3">Belongs to the autotransporter-2 (AT-2) (TC 1.B.40) family.</text>
</comment>
<evidence type="ECO:0000259" key="16">
    <source>
        <dbReference type="Pfam" id="PF13018"/>
    </source>
</evidence>
<dbReference type="Gene3D" id="3.30.1300.30">
    <property type="entry name" value="GSPII I/J protein-like"/>
    <property type="match status" value="1"/>
</dbReference>
<feature type="domain" description="Trimeric autotransporter adhesin YadA-like stalk" evidence="15">
    <location>
        <begin position="1147"/>
        <end position="1170"/>
    </location>
</feature>
<feature type="domain" description="Trimeric autotransporter adhesin YadA-like head" evidence="14">
    <location>
        <begin position="149"/>
        <end position="174"/>
    </location>
</feature>
<dbReference type="InterPro" id="IPR011049">
    <property type="entry name" value="Serralysin-like_metalloprot_C"/>
</dbReference>
<dbReference type="InterPro" id="IPR024973">
    <property type="entry name" value="ESPR"/>
</dbReference>
<feature type="domain" description="Trimeric autotransporter adhesin YadA-like C-terminal membrane anchor" evidence="13">
    <location>
        <begin position="3605"/>
        <end position="3662"/>
    </location>
</feature>
<keyword evidence="8" id="KW-0653">Protein transport</keyword>
<dbReference type="GO" id="GO:0030198">
    <property type="term" value="P:extracellular matrix organization"/>
    <property type="evidence" value="ECO:0007669"/>
    <property type="project" value="TreeGrafter"/>
</dbReference>
<keyword evidence="11" id="KW-0175">Coiled coil</keyword>
<organism evidence="17">
    <name type="scientific">Veillonella atypica</name>
    <dbReference type="NCBI Taxonomy" id="39777"/>
    <lineage>
        <taxon>Bacteria</taxon>
        <taxon>Bacillati</taxon>
        <taxon>Bacillota</taxon>
        <taxon>Negativicutes</taxon>
        <taxon>Veillonellales</taxon>
        <taxon>Veillonellaceae</taxon>
        <taxon>Veillonella</taxon>
    </lineage>
</organism>
<dbReference type="Gene3D" id="3.90.1780.10">
    <property type="entry name" value="Trimeric adhesin"/>
    <property type="match status" value="2"/>
</dbReference>
<dbReference type="Gene3D" id="6.10.250.2040">
    <property type="match status" value="2"/>
</dbReference>
<dbReference type="Gene3D" id="1.20.5.340">
    <property type="match status" value="1"/>
</dbReference>
<accession>A0A6N2Y8N5</accession>
<feature type="domain" description="Trimeric autotransporter adhesin YadA-like head" evidence="14">
    <location>
        <begin position="218"/>
        <end position="242"/>
    </location>
</feature>
<keyword evidence="6" id="KW-0812">Transmembrane</keyword>
<dbReference type="Pfam" id="PF05658">
    <property type="entry name" value="YadA_head"/>
    <property type="match status" value="8"/>
</dbReference>
<dbReference type="InterPro" id="IPR008640">
    <property type="entry name" value="Adhesin_Head_dom"/>
</dbReference>
<dbReference type="InterPro" id="IPR025660">
    <property type="entry name" value="Pept_his_AS"/>
</dbReference>
<dbReference type="SUPFAM" id="SSF54523">
    <property type="entry name" value="Pili subunits"/>
    <property type="match status" value="1"/>
</dbReference>
<dbReference type="PANTHER" id="PTHR24023">
    <property type="entry name" value="COLLAGEN ALPHA"/>
    <property type="match status" value="1"/>
</dbReference>
<evidence type="ECO:0000256" key="3">
    <source>
        <dbReference type="ARBA" id="ARBA00005848"/>
    </source>
</evidence>
<feature type="domain" description="Trimeric autotransporter adhesin YadA-like stalk" evidence="15">
    <location>
        <begin position="3524"/>
        <end position="3554"/>
    </location>
</feature>
<evidence type="ECO:0000256" key="11">
    <source>
        <dbReference type="SAM" id="Coils"/>
    </source>
</evidence>
<feature type="domain" description="Trimeric autotransporter adhesin YadA-like head" evidence="14">
    <location>
        <begin position="266"/>
        <end position="288"/>
    </location>
</feature>
<keyword evidence="9" id="KW-0472">Membrane</keyword>
<feature type="domain" description="Trimeric autotransporter adhesin YadA-like head" evidence="14">
    <location>
        <begin position="673"/>
        <end position="696"/>
    </location>
</feature>
<dbReference type="GO" id="GO:0030020">
    <property type="term" value="F:extracellular matrix structural constituent conferring tensile strength"/>
    <property type="evidence" value="ECO:0007669"/>
    <property type="project" value="TreeGrafter"/>
</dbReference>
<protein>
    <submittedName>
        <fullName evidence="17">Adhesin YadA</fullName>
    </submittedName>
</protein>
<feature type="domain" description="Trimeric autotransporter adhesin YadA-like head" evidence="14">
    <location>
        <begin position="471"/>
        <end position="495"/>
    </location>
</feature>
<evidence type="ECO:0000256" key="5">
    <source>
        <dbReference type="ARBA" id="ARBA00022452"/>
    </source>
</evidence>
<evidence type="ECO:0000313" key="17">
    <source>
        <dbReference type="EMBL" id="VYT61938.1"/>
    </source>
</evidence>
<evidence type="ECO:0000259" key="15">
    <source>
        <dbReference type="Pfam" id="PF05662"/>
    </source>
</evidence>
<feature type="domain" description="Trimeric autotransporter adhesin YadA-like stalk" evidence="15">
    <location>
        <begin position="770"/>
        <end position="801"/>
    </location>
</feature>
<feature type="domain" description="ESPR" evidence="16">
    <location>
        <begin position="9"/>
        <end position="51"/>
    </location>
</feature>
<feature type="domain" description="Trimeric autotransporter adhesin YadA-like stalk" evidence="15">
    <location>
        <begin position="3229"/>
        <end position="3262"/>
    </location>
</feature>
<feature type="compositionally biased region" description="Basic and acidic residues" evidence="12">
    <location>
        <begin position="2558"/>
        <end position="2570"/>
    </location>
</feature>
<evidence type="ECO:0000256" key="8">
    <source>
        <dbReference type="ARBA" id="ARBA00022927"/>
    </source>
</evidence>
<comment type="subcellular location">
    <subcellularLocation>
        <location evidence="2">Cell outer membrane</location>
    </subcellularLocation>
    <subcellularLocation>
        <location evidence="1">Cell surface</location>
    </subcellularLocation>
</comment>
<feature type="domain" description="Trimeric autotransporter adhesin YadA-like stalk" evidence="15">
    <location>
        <begin position="2405"/>
        <end position="2441"/>
    </location>
</feature>
<evidence type="ECO:0000256" key="2">
    <source>
        <dbReference type="ARBA" id="ARBA00004442"/>
    </source>
</evidence>
<dbReference type="GO" id="GO:0031012">
    <property type="term" value="C:extracellular matrix"/>
    <property type="evidence" value="ECO:0007669"/>
    <property type="project" value="TreeGrafter"/>
</dbReference>
<dbReference type="Pfam" id="PF05662">
    <property type="entry name" value="YadA_stalk"/>
    <property type="match status" value="6"/>
</dbReference>
<feature type="region of interest" description="Disordered" evidence="12">
    <location>
        <begin position="2557"/>
        <end position="2580"/>
    </location>
</feature>
<dbReference type="GO" id="GO:0005615">
    <property type="term" value="C:extracellular space"/>
    <property type="evidence" value="ECO:0007669"/>
    <property type="project" value="TreeGrafter"/>
</dbReference>
<feature type="domain" description="Trimeric autotransporter adhesin YadA-like head" evidence="14">
    <location>
        <begin position="113"/>
        <end position="132"/>
    </location>
</feature>
<dbReference type="GO" id="GO:0015031">
    <property type="term" value="P:protein transport"/>
    <property type="evidence" value="ECO:0007669"/>
    <property type="project" value="UniProtKB-KW"/>
</dbReference>
<dbReference type="InterPro" id="IPR045584">
    <property type="entry name" value="Pilin-like"/>
</dbReference>
<feature type="domain" description="Trimeric autotransporter adhesin YadA-like stalk" evidence="15">
    <location>
        <begin position="1793"/>
        <end position="1829"/>
    </location>
</feature>
<dbReference type="InterPro" id="IPR037174">
    <property type="entry name" value="Trimeric_adhesin"/>
</dbReference>
<dbReference type="GO" id="GO:0009279">
    <property type="term" value="C:cell outer membrane"/>
    <property type="evidence" value="ECO:0007669"/>
    <property type="project" value="UniProtKB-SubCell"/>
</dbReference>
<dbReference type="InterPro" id="IPR008635">
    <property type="entry name" value="Coiled_stalk_dom"/>
</dbReference>
<keyword evidence="7" id="KW-0732">Signal</keyword>
<feature type="domain" description="Trimeric autotransporter adhesin YadA-like head" evidence="14">
    <location>
        <begin position="192"/>
        <end position="215"/>
    </location>
</feature>